<evidence type="ECO:0000313" key="8">
    <source>
        <dbReference type="EMBL" id="KEA64061.1"/>
    </source>
</evidence>
<dbReference type="PANTHER" id="PTHR13887">
    <property type="entry name" value="GLUTATHIONE S-TRANSFERASE KAPPA"/>
    <property type="match status" value="1"/>
</dbReference>
<organism evidence="8 9">
    <name type="scientific">Marinobacterium lacunae</name>
    <dbReference type="NCBI Taxonomy" id="1232683"/>
    <lineage>
        <taxon>Bacteria</taxon>
        <taxon>Pseudomonadati</taxon>
        <taxon>Pseudomonadota</taxon>
        <taxon>Gammaproteobacteria</taxon>
        <taxon>Oceanospirillales</taxon>
        <taxon>Oceanospirillaceae</taxon>
        <taxon>Marinobacterium</taxon>
    </lineage>
</organism>
<keyword evidence="4" id="KW-1015">Disulfide bond</keyword>
<feature type="signal peptide" evidence="6">
    <location>
        <begin position="1"/>
        <end position="23"/>
    </location>
</feature>
<accession>A0A081FZV6</accession>
<dbReference type="OrthoDB" id="9780340at2"/>
<keyword evidence="9" id="KW-1185">Reference proteome</keyword>
<dbReference type="InterPro" id="IPR013766">
    <property type="entry name" value="Thioredoxin_domain"/>
</dbReference>
<keyword evidence="3" id="KW-0560">Oxidoreductase</keyword>
<evidence type="ECO:0000256" key="6">
    <source>
        <dbReference type="SAM" id="SignalP"/>
    </source>
</evidence>
<dbReference type="Proteomes" id="UP000028252">
    <property type="component" value="Unassembled WGS sequence"/>
</dbReference>
<dbReference type="InterPro" id="IPR036249">
    <property type="entry name" value="Thioredoxin-like_sf"/>
</dbReference>
<dbReference type="eggNOG" id="COG1651">
    <property type="taxonomic scope" value="Bacteria"/>
</dbReference>
<dbReference type="GO" id="GO:0016491">
    <property type="term" value="F:oxidoreductase activity"/>
    <property type="evidence" value="ECO:0007669"/>
    <property type="project" value="UniProtKB-KW"/>
</dbReference>
<dbReference type="PATRIC" id="fig|1232683.4.peg.1770"/>
<gene>
    <name evidence="8" type="ORF">ADIMK_1796</name>
</gene>
<evidence type="ECO:0000313" key="9">
    <source>
        <dbReference type="Proteomes" id="UP000028252"/>
    </source>
</evidence>
<dbReference type="EMBL" id="JMQN01000021">
    <property type="protein sequence ID" value="KEA64061.1"/>
    <property type="molecule type" value="Genomic_DNA"/>
</dbReference>
<dbReference type="RefSeq" id="WP_051692759.1">
    <property type="nucleotide sequence ID" value="NZ_JMQN01000021.1"/>
</dbReference>
<feature type="chain" id="PRO_5005411207" evidence="6">
    <location>
        <begin position="24"/>
        <end position="267"/>
    </location>
</feature>
<name>A0A081FZV6_9GAMM</name>
<keyword evidence="5" id="KW-0676">Redox-active center</keyword>
<sequence>MRVSLLAGVVGLVSALCLGTVSAAEPDGAAIDKLIDQKIQEYVESDAFQQRIEAGIVEFINKQNQARVEQERKAREEKVKNIAPVDPANEYVRGPVDAPYTLIEYSDYECPYCKRFHATVLEFVKRNPDVNWVYRHFPLDFHNPGAQKQAEAAECAGSLGGGDAFWHYSDLIFERTKSNGKGFPIANLVPLAGEIGLDESAFKNCLDSEQFKSKVLQQQANGMQAGVTGTPGSFLRHNASGEVVPLGGARPLRALEGVIQQMRDAVK</sequence>
<evidence type="ECO:0000256" key="5">
    <source>
        <dbReference type="ARBA" id="ARBA00023284"/>
    </source>
</evidence>
<dbReference type="AlphaFoldDB" id="A0A081FZV6"/>
<comment type="similarity">
    <text evidence="1">Belongs to the thioredoxin family. DsbA subfamily.</text>
</comment>
<evidence type="ECO:0000256" key="2">
    <source>
        <dbReference type="ARBA" id="ARBA00022729"/>
    </source>
</evidence>
<evidence type="ECO:0000256" key="4">
    <source>
        <dbReference type="ARBA" id="ARBA00023157"/>
    </source>
</evidence>
<dbReference type="SUPFAM" id="SSF52833">
    <property type="entry name" value="Thioredoxin-like"/>
    <property type="match status" value="1"/>
</dbReference>
<evidence type="ECO:0000259" key="7">
    <source>
        <dbReference type="PROSITE" id="PS51352"/>
    </source>
</evidence>
<comment type="caution">
    <text evidence="8">The sequence shown here is derived from an EMBL/GenBank/DDBJ whole genome shotgun (WGS) entry which is preliminary data.</text>
</comment>
<dbReference type="Gene3D" id="3.40.30.10">
    <property type="entry name" value="Glutaredoxin"/>
    <property type="match status" value="1"/>
</dbReference>
<dbReference type="PROSITE" id="PS51352">
    <property type="entry name" value="THIOREDOXIN_2"/>
    <property type="match status" value="1"/>
</dbReference>
<dbReference type="Pfam" id="PF13462">
    <property type="entry name" value="Thioredoxin_4"/>
    <property type="match status" value="1"/>
</dbReference>
<dbReference type="InterPro" id="IPR012336">
    <property type="entry name" value="Thioredoxin-like_fold"/>
</dbReference>
<evidence type="ECO:0000256" key="3">
    <source>
        <dbReference type="ARBA" id="ARBA00023002"/>
    </source>
</evidence>
<reference evidence="8 9" key="1">
    <citation type="submission" date="2014-04" db="EMBL/GenBank/DDBJ databases">
        <title>Marinobacterium kochiensis sp. nov., isolated from sediment sample collected from Kochi backwaters in Kerala, India.</title>
        <authorList>
            <person name="Singh A."/>
            <person name="Pinnaka A.K."/>
        </authorList>
    </citation>
    <scope>NUCLEOTIDE SEQUENCE [LARGE SCALE GENOMIC DNA]</scope>
    <source>
        <strain evidence="8 9">AK27</strain>
    </source>
</reference>
<keyword evidence="2 6" id="KW-0732">Signal</keyword>
<protein>
    <submittedName>
        <fullName evidence="8">Periplasmic thiol:disulfide interchange protein DsbA</fullName>
    </submittedName>
</protein>
<dbReference type="STRING" id="1232683.ADIMK_1796"/>
<evidence type="ECO:0000256" key="1">
    <source>
        <dbReference type="ARBA" id="ARBA00005791"/>
    </source>
</evidence>
<proteinExistence type="inferred from homology"/>
<feature type="domain" description="Thioredoxin" evidence="7">
    <location>
        <begin position="77"/>
        <end position="211"/>
    </location>
</feature>
<dbReference type="PANTHER" id="PTHR13887:SF14">
    <property type="entry name" value="DISULFIDE BOND FORMATION PROTEIN D"/>
    <property type="match status" value="1"/>
</dbReference>